<organism evidence="6 7">
    <name type="scientific">Roseobacter ponti</name>
    <dbReference type="NCBI Taxonomy" id="1891787"/>
    <lineage>
        <taxon>Bacteria</taxon>
        <taxon>Pseudomonadati</taxon>
        <taxon>Pseudomonadota</taxon>
        <taxon>Alphaproteobacteria</taxon>
        <taxon>Rhodobacterales</taxon>
        <taxon>Roseobacteraceae</taxon>
        <taxon>Roseobacter</taxon>
    </lineage>
</organism>
<evidence type="ECO:0000259" key="5">
    <source>
        <dbReference type="PROSITE" id="PS51085"/>
    </source>
</evidence>
<dbReference type="InterPro" id="IPR036884">
    <property type="entry name" value="2Fe-2S-bd_dom_sf"/>
</dbReference>
<keyword evidence="7" id="KW-1185">Reference proteome</keyword>
<dbReference type="Proteomes" id="UP000503308">
    <property type="component" value="Chromosome"/>
</dbReference>
<dbReference type="InterPro" id="IPR002888">
    <property type="entry name" value="2Fe-2S-bd"/>
</dbReference>
<dbReference type="GO" id="GO:0046872">
    <property type="term" value="F:metal ion binding"/>
    <property type="evidence" value="ECO:0007669"/>
    <property type="project" value="UniProtKB-KW"/>
</dbReference>
<evidence type="ECO:0000256" key="3">
    <source>
        <dbReference type="ARBA" id="ARBA00023004"/>
    </source>
</evidence>
<proteinExistence type="predicted"/>
<accession>A0A858SVX8</accession>
<dbReference type="Gene3D" id="3.10.20.30">
    <property type="match status" value="1"/>
</dbReference>
<sequence>MRLRINGKTHDVEDDPDTPLIYVLRDTLKLRGTKLGCGLEQCGACAVLVDGGVRLSCVSPAGTFEGQEITTIEGLGATPTGKRVQEAFVTESAAQCGYCTAGLVVAVTALLEETPSPDPEKTRTALAPHLCRCGSHPRILKAVETAAGRS</sequence>
<keyword evidence="4" id="KW-0411">Iron-sulfur</keyword>
<dbReference type="InterPro" id="IPR036010">
    <property type="entry name" value="2Fe-2S_ferredoxin-like_sf"/>
</dbReference>
<evidence type="ECO:0000313" key="6">
    <source>
        <dbReference type="EMBL" id="QJF53119.1"/>
    </source>
</evidence>
<evidence type="ECO:0000256" key="2">
    <source>
        <dbReference type="ARBA" id="ARBA00022723"/>
    </source>
</evidence>
<dbReference type="Pfam" id="PF01799">
    <property type="entry name" value="Fer2_2"/>
    <property type="match status" value="1"/>
</dbReference>
<dbReference type="PANTHER" id="PTHR44379">
    <property type="entry name" value="OXIDOREDUCTASE WITH IRON-SULFUR SUBUNIT"/>
    <property type="match status" value="1"/>
</dbReference>
<dbReference type="AlphaFoldDB" id="A0A858SVX8"/>
<keyword evidence="3" id="KW-0408">Iron</keyword>
<keyword evidence="1" id="KW-0001">2Fe-2S</keyword>
<dbReference type="PROSITE" id="PS51085">
    <property type="entry name" value="2FE2S_FER_2"/>
    <property type="match status" value="1"/>
</dbReference>
<dbReference type="KEGG" id="rpon:G3256_05210"/>
<reference evidence="6 7" key="1">
    <citation type="submission" date="2020-02" db="EMBL/GenBank/DDBJ databases">
        <title>Genome sequence of Roseobacter ponti.</title>
        <authorList>
            <person name="Hollensteiner J."/>
            <person name="Schneider D."/>
            <person name="Poehlein A."/>
            <person name="Daniel R."/>
        </authorList>
    </citation>
    <scope>NUCLEOTIDE SEQUENCE [LARGE SCALE GENOMIC DNA]</scope>
    <source>
        <strain evidence="6 7">DSM 106830</strain>
    </source>
</reference>
<dbReference type="Pfam" id="PF00111">
    <property type="entry name" value="Fer2"/>
    <property type="match status" value="1"/>
</dbReference>
<dbReference type="EMBL" id="CP048788">
    <property type="protein sequence ID" value="QJF53119.1"/>
    <property type="molecule type" value="Genomic_DNA"/>
</dbReference>
<dbReference type="SUPFAM" id="SSF47741">
    <property type="entry name" value="CO dehydrogenase ISP C-domain like"/>
    <property type="match status" value="1"/>
</dbReference>
<dbReference type="InterPro" id="IPR051452">
    <property type="entry name" value="Diverse_Oxidoreductases"/>
</dbReference>
<dbReference type="Gene3D" id="1.10.150.120">
    <property type="entry name" value="[2Fe-2S]-binding domain"/>
    <property type="match status" value="1"/>
</dbReference>
<dbReference type="PANTHER" id="PTHR44379:SF6">
    <property type="entry name" value="BLR6046 PROTEIN"/>
    <property type="match status" value="1"/>
</dbReference>
<dbReference type="GO" id="GO:0051537">
    <property type="term" value="F:2 iron, 2 sulfur cluster binding"/>
    <property type="evidence" value="ECO:0007669"/>
    <property type="project" value="UniProtKB-KW"/>
</dbReference>
<gene>
    <name evidence="6" type="ORF">G3256_05210</name>
</gene>
<dbReference type="InterPro" id="IPR012675">
    <property type="entry name" value="Beta-grasp_dom_sf"/>
</dbReference>
<evidence type="ECO:0000256" key="4">
    <source>
        <dbReference type="ARBA" id="ARBA00023014"/>
    </source>
</evidence>
<keyword evidence="2" id="KW-0479">Metal-binding</keyword>
<dbReference type="InterPro" id="IPR001041">
    <property type="entry name" value="2Fe-2S_ferredoxin-type"/>
</dbReference>
<dbReference type="GO" id="GO:0016491">
    <property type="term" value="F:oxidoreductase activity"/>
    <property type="evidence" value="ECO:0007669"/>
    <property type="project" value="InterPro"/>
</dbReference>
<dbReference type="SUPFAM" id="SSF54292">
    <property type="entry name" value="2Fe-2S ferredoxin-like"/>
    <property type="match status" value="1"/>
</dbReference>
<name>A0A858SVX8_9RHOB</name>
<evidence type="ECO:0000256" key="1">
    <source>
        <dbReference type="ARBA" id="ARBA00022714"/>
    </source>
</evidence>
<evidence type="ECO:0000313" key="7">
    <source>
        <dbReference type="Proteomes" id="UP000503308"/>
    </source>
</evidence>
<feature type="domain" description="2Fe-2S ferredoxin-type" evidence="5">
    <location>
        <begin position="1"/>
        <end position="75"/>
    </location>
</feature>
<protein>
    <submittedName>
        <fullName evidence="6">(2Fe-2S)-binding protein</fullName>
    </submittedName>
</protein>